<protein>
    <submittedName>
        <fullName evidence="3">Biotin/lipoyl-binding protein</fullName>
    </submittedName>
</protein>
<dbReference type="PANTHER" id="PTHR18866">
    <property type="entry name" value="CARBOXYLASE:PYRUVATE/ACETYL-COA/PROPIONYL-COA CARBOXYLASE"/>
    <property type="match status" value="1"/>
</dbReference>
<dbReference type="PROSITE" id="PS50968">
    <property type="entry name" value="BIOTINYL_LIPOYL"/>
    <property type="match status" value="1"/>
</dbReference>
<evidence type="ECO:0000259" key="2">
    <source>
        <dbReference type="PROSITE" id="PS50968"/>
    </source>
</evidence>
<dbReference type="InterPro" id="IPR050856">
    <property type="entry name" value="Biotin_carboxylase_complex"/>
</dbReference>
<gene>
    <name evidence="3" type="ORF">FNM00_09850</name>
</gene>
<evidence type="ECO:0000313" key="3">
    <source>
        <dbReference type="EMBL" id="TSD63204.1"/>
    </source>
</evidence>
<dbReference type="PANTHER" id="PTHR18866:SF128">
    <property type="entry name" value="UREA AMIDOLYASE"/>
    <property type="match status" value="1"/>
</dbReference>
<keyword evidence="1" id="KW-0092">Biotin</keyword>
<organism evidence="3 4">
    <name type="scientific">Aeromicrobium piscarium</name>
    <dbReference type="NCBI Taxonomy" id="2590901"/>
    <lineage>
        <taxon>Bacteria</taxon>
        <taxon>Bacillati</taxon>
        <taxon>Actinomycetota</taxon>
        <taxon>Actinomycetes</taxon>
        <taxon>Propionibacteriales</taxon>
        <taxon>Nocardioidaceae</taxon>
        <taxon>Aeromicrobium</taxon>
    </lineage>
</organism>
<dbReference type="SUPFAM" id="SSF51230">
    <property type="entry name" value="Single hybrid motif"/>
    <property type="match status" value="1"/>
</dbReference>
<dbReference type="InterPro" id="IPR000089">
    <property type="entry name" value="Biotin_lipoyl"/>
</dbReference>
<reference evidence="3 4" key="1">
    <citation type="submission" date="2019-07" db="EMBL/GenBank/DDBJ databases">
        <authorList>
            <person name="Zhao L.H."/>
        </authorList>
    </citation>
    <scope>NUCLEOTIDE SEQUENCE [LARGE SCALE GENOMIC DNA]</scope>
    <source>
        <strain evidence="3 4">Co35</strain>
    </source>
</reference>
<dbReference type="Pfam" id="PF00364">
    <property type="entry name" value="Biotin_lipoyl"/>
    <property type="match status" value="1"/>
</dbReference>
<name>A0A554SA25_9ACTN</name>
<accession>A0A554SA25</accession>
<dbReference type="InterPro" id="IPR011053">
    <property type="entry name" value="Single_hybrid_motif"/>
</dbReference>
<dbReference type="OrthoDB" id="163546at2"/>
<dbReference type="CDD" id="cd06850">
    <property type="entry name" value="biotinyl_domain"/>
    <property type="match status" value="1"/>
</dbReference>
<proteinExistence type="predicted"/>
<dbReference type="AlphaFoldDB" id="A0A554SA25"/>
<evidence type="ECO:0000313" key="4">
    <source>
        <dbReference type="Proteomes" id="UP000316988"/>
    </source>
</evidence>
<feature type="domain" description="Lipoyl-binding" evidence="2">
    <location>
        <begin position="1"/>
        <end position="70"/>
    </location>
</feature>
<dbReference type="Gene3D" id="2.40.50.100">
    <property type="match status" value="1"/>
</dbReference>
<dbReference type="EMBL" id="VLNT01000006">
    <property type="protein sequence ID" value="TSD63204.1"/>
    <property type="molecule type" value="Genomic_DNA"/>
</dbReference>
<dbReference type="Proteomes" id="UP000316988">
    <property type="component" value="Unassembled WGS sequence"/>
</dbReference>
<comment type="caution">
    <text evidence="3">The sequence shown here is derived from an EMBL/GenBank/DDBJ whole genome shotgun (WGS) entry which is preliminary data.</text>
</comment>
<evidence type="ECO:0000256" key="1">
    <source>
        <dbReference type="ARBA" id="ARBA00023267"/>
    </source>
</evidence>
<sequence>MTQMINAEMSASVWRVLVTPGTEVEADEPILILESMKMEIPVMSDGGRVVEIAVSQGEIVQSGQHLVTVDPS</sequence>
<keyword evidence="4" id="KW-1185">Reference proteome</keyword>
<dbReference type="RefSeq" id="WP_143913257.1">
    <property type="nucleotide sequence ID" value="NZ_VLNT01000006.1"/>
</dbReference>